<dbReference type="EMBL" id="BMDY01000032">
    <property type="protein sequence ID" value="GGB20039.1"/>
    <property type="molecule type" value="Genomic_DNA"/>
</dbReference>
<evidence type="ECO:0000313" key="1">
    <source>
        <dbReference type="EMBL" id="GGB20039.1"/>
    </source>
</evidence>
<accession>A0ABQ1I5Z1</accession>
<dbReference type="RefSeq" id="WP_055732479.1">
    <property type="nucleotide sequence ID" value="NZ_BMDY01000032.1"/>
</dbReference>
<reference evidence="2" key="1">
    <citation type="journal article" date="2019" name="Int. J. Syst. Evol. Microbiol.">
        <title>The Global Catalogue of Microorganisms (GCM) 10K type strain sequencing project: providing services to taxonomists for standard genome sequencing and annotation.</title>
        <authorList>
            <consortium name="The Broad Institute Genomics Platform"/>
            <consortium name="The Broad Institute Genome Sequencing Center for Infectious Disease"/>
            <person name="Wu L."/>
            <person name="Ma J."/>
        </authorList>
    </citation>
    <scope>NUCLEOTIDE SEQUENCE [LARGE SCALE GENOMIC DNA]</scope>
    <source>
        <strain evidence="2">CGMCC 1.10131</strain>
    </source>
</reference>
<sequence length="324" mass="37207">MQTFDEAMESVNQETVSILLANGFSQAWDADIFNYANLFEQADFGARNNVIRNIFEQLETFDFEKVMNSLVSAGVIGEAYGLDEQYLSNIEEDKDILKEALIRAISNTHPDRPYDVTDDQYVAVRNFMFQFNAIYTVNYDLLMYWARNKNDLAPVNHQTDDGFRANQTWQSVGTAQEVFFLHGGLHLYDTGLSIKKHVCDDRGDTIVDKVRNNLENGRFPLFVSEPTHEKKLSKIEHNPYLNKCYESLKRLDGNLFIFGHSMDENDKHIFDQIKASNLSRVFVSLYGDENSEENLRTKANARAYIESPGLVVEFYDAATVPVWV</sequence>
<protein>
    <submittedName>
        <fullName evidence="1">DUF4917 domain-containing protein</fullName>
    </submittedName>
</protein>
<keyword evidence="2" id="KW-1185">Reference proteome</keyword>
<evidence type="ECO:0000313" key="2">
    <source>
        <dbReference type="Proteomes" id="UP000651977"/>
    </source>
</evidence>
<organism evidence="1 2">
    <name type="scientific">Agarivorans gilvus</name>
    <dbReference type="NCBI Taxonomy" id="680279"/>
    <lineage>
        <taxon>Bacteria</taxon>
        <taxon>Pseudomonadati</taxon>
        <taxon>Pseudomonadota</taxon>
        <taxon>Gammaproteobacteria</taxon>
        <taxon>Alteromonadales</taxon>
        <taxon>Alteromonadaceae</taxon>
        <taxon>Agarivorans</taxon>
    </lineage>
</organism>
<dbReference type="Proteomes" id="UP000651977">
    <property type="component" value="Unassembled WGS sequence"/>
</dbReference>
<gene>
    <name evidence="1" type="ORF">GCM10007414_36820</name>
</gene>
<comment type="caution">
    <text evidence="1">The sequence shown here is derived from an EMBL/GenBank/DDBJ whole genome shotgun (WGS) entry which is preliminary data.</text>
</comment>
<proteinExistence type="predicted"/>
<dbReference type="Pfam" id="PF16263">
    <property type="entry name" value="DUF4917"/>
    <property type="match status" value="1"/>
</dbReference>
<dbReference type="InterPro" id="IPR032581">
    <property type="entry name" value="DUF4917"/>
</dbReference>
<name>A0ABQ1I5Z1_9ALTE</name>